<dbReference type="PANTHER" id="PTHR30055">
    <property type="entry name" value="HTH-TYPE TRANSCRIPTIONAL REGULATOR RUTR"/>
    <property type="match status" value="1"/>
</dbReference>
<dbReference type="PANTHER" id="PTHR30055:SF234">
    <property type="entry name" value="HTH-TYPE TRANSCRIPTIONAL REGULATOR BETI"/>
    <property type="match status" value="1"/>
</dbReference>
<dbReference type="InterPro" id="IPR001647">
    <property type="entry name" value="HTH_TetR"/>
</dbReference>
<sequence>MARTYRSPRREAEAAATRASIIAAAEKLFVRDGYAATSLKAIAAEAGVSAPTVQLQGPKHTLLIAAFEVAFAGDEGSHSLAERPVVAEIMAEPDDERAIERYVSFLDEANQRAAGIVRAMAAAADADPGARAAYQGLETRRRRDLAIAAGWFVERGRIAEEQRAVAADILGYILSVDAYLHFTRGREWTREQWKQWTIHQLRHLEEGIPPLSAFS</sequence>
<dbReference type="GO" id="GO:0003700">
    <property type="term" value="F:DNA-binding transcription factor activity"/>
    <property type="evidence" value="ECO:0007669"/>
    <property type="project" value="TreeGrafter"/>
</dbReference>
<dbReference type="SUPFAM" id="SSF46689">
    <property type="entry name" value="Homeodomain-like"/>
    <property type="match status" value="1"/>
</dbReference>
<evidence type="ECO:0000313" key="7">
    <source>
        <dbReference type="Proteomes" id="UP000608530"/>
    </source>
</evidence>
<evidence type="ECO:0000256" key="1">
    <source>
        <dbReference type="ARBA" id="ARBA00023015"/>
    </source>
</evidence>
<feature type="DNA-binding region" description="H-T-H motif" evidence="4">
    <location>
        <begin position="38"/>
        <end position="57"/>
    </location>
</feature>
<evidence type="ECO:0000313" key="6">
    <source>
        <dbReference type="EMBL" id="MBK0419831.1"/>
    </source>
</evidence>
<evidence type="ECO:0000256" key="3">
    <source>
        <dbReference type="ARBA" id="ARBA00023163"/>
    </source>
</evidence>
<dbReference type="AlphaFoldDB" id="A0A934Q8K4"/>
<evidence type="ECO:0000256" key="4">
    <source>
        <dbReference type="PROSITE-ProRule" id="PRU00335"/>
    </source>
</evidence>
<keyword evidence="2 4" id="KW-0238">DNA-binding</keyword>
<organism evidence="6 7">
    <name type="scientific">Leucobacter chromiisoli</name>
    <dbReference type="NCBI Taxonomy" id="2796471"/>
    <lineage>
        <taxon>Bacteria</taxon>
        <taxon>Bacillati</taxon>
        <taxon>Actinomycetota</taxon>
        <taxon>Actinomycetes</taxon>
        <taxon>Micrococcales</taxon>
        <taxon>Microbacteriaceae</taxon>
        <taxon>Leucobacter</taxon>
    </lineage>
</organism>
<dbReference type="Proteomes" id="UP000608530">
    <property type="component" value="Unassembled WGS sequence"/>
</dbReference>
<comment type="caution">
    <text evidence="6">The sequence shown here is derived from an EMBL/GenBank/DDBJ whole genome shotgun (WGS) entry which is preliminary data.</text>
</comment>
<dbReference type="GO" id="GO:0000976">
    <property type="term" value="F:transcription cis-regulatory region binding"/>
    <property type="evidence" value="ECO:0007669"/>
    <property type="project" value="TreeGrafter"/>
</dbReference>
<evidence type="ECO:0000259" key="5">
    <source>
        <dbReference type="PROSITE" id="PS50977"/>
    </source>
</evidence>
<gene>
    <name evidence="6" type="ORF">JD276_12380</name>
</gene>
<dbReference type="InterPro" id="IPR050109">
    <property type="entry name" value="HTH-type_TetR-like_transc_reg"/>
</dbReference>
<dbReference type="PROSITE" id="PS50977">
    <property type="entry name" value="HTH_TETR_2"/>
    <property type="match status" value="1"/>
</dbReference>
<feature type="domain" description="HTH tetR-type" evidence="5">
    <location>
        <begin position="15"/>
        <end position="75"/>
    </location>
</feature>
<reference evidence="6" key="1">
    <citation type="submission" date="2020-12" db="EMBL/GenBank/DDBJ databases">
        <title>Leucobacter sp. CAS1, isolated from Chromium sludge.</title>
        <authorList>
            <person name="Xu Z."/>
        </authorList>
    </citation>
    <scope>NUCLEOTIDE SEQUENCE</scope>
    <source>
        <strain evidence="6">CSA1</strain>
    </source>
</reference>
<name>A0A934Q8K4_9MICO</name>
<keyword evidence="1" id="KW-0805">Transcription regulation</keyword>
<dbReference type="InterPro" id="IPR009057">
    <property type="entry name" value="Homeodomain-like_sf"/>
</dbReference>
<dbReference type="Pfam" id="PF00440">
    <property type="entry name" value="TetR_N"/>
    <property type="match status" value="1"/>
</dbReference>
<protein>
    <submittedName>
        <fullName evidence="6">Helix-turn-helix transcriptional regulator</fullName>
    </submittedName>
</protein>
<dbReference type="RefSeq" id="WP_200115969.1">
    <property type="nucleotide sequence ID" value="NZ_JAEHOH010000017.1"/>
</dbReference>
<proteinExistence type="predicted"/>
<accession>A0A934Q8K4</accession>
<keyword evidence="3" id="KW-0804">Transcription</keyword>
<keyword evidence="7" id="KW-1185">Reference proteome</keyword>
<evidence type="ECO:0000256" key="2">
    <source>
        <dbReference type="ARBA" id="ARBA00023125"/>
    </source>
</evidence>
<dbReference type="Gene3D" id="1.10.357.10">
    <property type="entry name" value="Tetracycline Repressor, domain 2"/>
    <property type="match status" value="1"/>
</dbReference>
<dbReference type="EMBL" id="JAEHOH010000017">
    <property type="protein sequence ID" value="MBK0419831.1"/>
    <property type="molecule type" value="Genomic_DNA"/>
</dbReference>